<dbReference type="EMBL" id="JANBPW010001351">
    <property type="protein sequence ID" value="KAJ1944909.1"/>
    <property type="molecule type" value="Genomic_DNA"/>
</dbReference>
<protein>
    <submittedName>
        <fullName evidence="1">Uncharacterized protein</fullName>
    </submittedName>
</protein>
<keyword evidence="2" id="KW-1185">Reference proteome</keyword>
<organism evidence="1 2">
    <name type="scientific">Linderina macrospora</name>
    <dbReference type="NCBI Taxonomy" id="4868"/>
    <lineage>
        <taxon>Eukaryota</taxon>
        <taxon>Fungi</taxon>
        <taxon>Fungi incertae sedis</taxon>
        <taxon>Zoopagomycota</taxon>
        <taxon>Kickxellomycotina</taxon>
        <taxon>Kickxellomycetes</taxon>
        <taxon>Kickxellales</taxon>
        <taxon>Kickxellaceae</taxon>
        <taxon>Linderina</taxon>
    </lineage>
</organism>
<sequence length="529" mass="58524">MSSSPLTFTPVEAISTTVQEMRTSFKQGTMRDMEFRKQQLKSLLAGLHERETLIADAITTDFGRAPQENVFYDILPVQFEIGQILLNVDKWAQPDKPALISDQTAFLMSSMEVRKEPLGTVVIIGPWNYPIRLILLPLVGALAAGNTVVLKPSELAPHSAKAIESLVTEYLDPRVVRVVHGGVPETTELLKQRFEHYFYTGNGMVGKIVAKAAAEHLAGVTLELGGKSPVIVHSDVSDLGVAATRIMWGKLLNAGQTCVGVDYVLVHRSVKDKLIELFLNYIENAYGRLPQKSADYPRIISDRHWQRIKSLLDATKGTVVPTCDDQPDQADRYIPPTIVDNVAFDDPLMSDELFAPVMPIITYDSLDEALDYINSHDQPLALYSFGSNKSNEYVFANTRSGGALANDTVFHLAAGNFPFGGTGPSGVGRYMGKYSFDTFSHHRSVLKKAIAFPPPSVDSLRFPPYQGEENAWKPIGFGLVFPSTYWMRRTFWGKLLTLVPLWRLIVSVGPLLRGLTKGRNMAAKPASKQ</sequence>
<comment type="caution">
    <text evidence="1">The sequence shown here is derived from an EMBL/GenBank/DDBJ whole genome shotgun (WGS) entry which is preliminary data.</text>
</comment>
<gene>
    <name evidence="1" type="ORF">FBU59_002466</name>
</gene>
<proteinExistence type="predicted"/>
<evidence type="ECO:0000313" key="1">
    <source>
        <dbReference type="EMBL" id="KAJ1944909.1"/>
    </source>
</evidence>
<dbReference type="Proteomes" id="UP001150603">
    <property type="component" value="Unassembled WGS sequence"/>
</dbReference>
<accession>A0ACC1JBD6</accession>
<reference evidence="1" key="1">
    <citation type="submission" date="2022-07" db="EMBL/GenBank/DDBJ databases">
        <title>Phylogenomic reconstructions and comparative analyses of Kickxellomycotina fungi.</title>
        <authorList>
            <person name="Reynolds N.K."/>
            <person name="Stajich J.E."/>
            <person name="Barry K."/>
            <person name="Grigoriev I.V."/>
            <person name="Crous P."/>
            <person name="Smith M.E."/>
        </authorList>
    </citation>
    <scope>NUCLEOTIDE SEQUENCE</scope>
    <source>
        <strain evidence="1">NRRL 5244</strain>
    </source>
</reference>
<name>A0ACC1JBD6_9FUNG</name>
<evidence type="ECO:0000313" key="2">
    <source>
        <dbReference type="Proteomes" id="UP001150603"/>
    </source>
</evidence>